<dbReference type="Gene3D" id="3.50.30.30">
    <property type="match status" value="1"/>
</dbReference>
<protein>
    <submittedName>
        <fullName evidence="9">S8 family serine peptidase</fullName>
    </submittedName>
</protein>
<evidence type="ECO:0000256" key="6">
    <source>
        <dbReference type="RuleBase" id="RU003355"/>
    </source>
</evidence>
<evidence type="ECO:0000256" key="7">
    <source>
        <dbReference type="SAM" id="SignalP"/>
    </source>
</evidence>
<proteinExistence type="inferred from homology"/>
<evidence type="ECO:0000313" key="10">
    <source>
        <dbReference type="Proteomes" id="UP001611548"/>
    </source>
</evidence>
<name>A0ABW7UUT2_9ACTN</name>
<keyword evidence="10" id="KW-1185">Reference proteome</keyword>
<dbReference type="InterPro" id="IPR046450">
    <property type="entry name" value="PA_dom_sf"/>
</dbReference>
<evidence type="ECO:0000256" key="4">
    <source>
        <dbReference type="ARBA" id="ARBA00022825"/>
    </source>
</evidence>
<evidence type="ECO:0000256" key="3">
    <source>
        <dbReference type="ARBA" id="ARBA00022801"/>
    </source>
</evidence>
<dbReference type="EMBL" id="JBIRWE010000008">
    <property type="protein sequence ID" value="MFI1966228.1"/>
    <property type="molecule type" value="Genomic_DNA"/>
</dbReference>
<dbReference type="PANTHER" id="PTHR43806">
    <property type="entry name" value="PEPTIDASE S8"/>
    <property type="match status" value="1"/>
</dbReference>
<dbReference type="InterPro" id="IPR013783">
    <property type="entry name" value="Ig-like_fold"/>
</dbReference>
<feature type="active site" description="Charge relay system" evidence="5">
    <location>
        <position position="233"/>
    </location>
</feature>
<evidence type="ECO:0000256" key="1">
    <source>
        <dbReference type="ARBA" id="ARBA00011073"/>
    </source>
</evidence>
<dbReference type="InterPro" id="IPR015500">
    <property type="entry name" value="Peptidase_S8_subtilisin-rel"/>
</dbReference>
<dbReference type="InterPro" id="IPR023828">
    <property type="entry name" value="Peptidase_S8_Ser-AS"/>
</dbReference>
<dbReference type="Gene3D" id="2.60.40.10">
    <property type="entry name" value="Immunoglobulins"/>
    <property type="match status" value="1"/>
</dbReference>
<evidence type="ECO:0000256" key="2">
    <source>
        <dbReference type="ARBA" id="ARBA00022670"/>
    </source>
</evidence>
<dbReference type="Pfam" id="PF00082">
    <property type="entry name" value="Peptidase_S8"/>
    <property type="match status" value="1"/>
</dbReference>
<dbReference type="PROSITE" id="PS00136">
    <property type="entry name" value="SUBTILASE_ASP"/>
    <property type="match status" value="1"/>
</dbReference>
<dbReference type="PROSITE" id="PS00138">
    <property type="entry name" value="SUBTILASE_SER"/>
    <property type="match status" value="1"/>
</dbReference>
<keyword evidence="3 5" id="KW-0378">Hydrolase</keyword>
<comment type="similarity">
    <text evidence="1 5 6">Belongs to the peptidase S8 family.</text>
</comment>
<organism evidence="9 10">
    <name type="scientific">Streptomyces pathocidini</name>
    <dbReference type="NCBI Taxonomy" id="1650571"/>
    <lineage>
        <taxon>Bacteria</taxon>
        <taxon>Bacillati</taxon>
        <taxon>Actinomycetota</taxon>
        <taxon>Actinomycetes</taxon>
        <taxon>Kitasatosporales</taxon>
        <taxon>Streptomycetaceae</taxon>
        <taxon>Streptomyces</taxon>
    </lineage>
</organism>
<dbReference type="Proteomes" id="UP001611548">
    <property type="component" value="Unassembled WGS sequence"/>
</dbReference>
<feature type="domain" description="Peptidase S8/S53" evidence="8">
    <location>
        <begin position="224"/>
        <end position="482"/>
    </location>
</feature>
<dbReference type="InterPro" id="IPR000209">
    <property type="entry name" value="Peptidase_S8/S53_dom"/>
</dbReference>
<dbReference type="Gene3D" id="3.40.50.200">
    <property type="entry name" value="Peptidase S8/S53 domain"/>
    <property type="match status" value="1"/>
</dbReference>
<keyword evidence="7" id="KW-0732">Signal</keyword>
<dbReference type="SUPFAM" id="SSF52025">
    <property type="entry name" value="PA domain"/>
    <property type="match status" value="1"/>
</dbReference>
<dbReference type="InterPro" id="IPR017296">
    <property type="entry name" value="Peptidase_S8A_SAM-P45"/>
</dbReference>
<evidence type="ECO:0000313" key="9">
    <source>
        <dbReference type="EMBL" id="MFI1966228.1"/>
    </source>
</evidence>
<feature type="chain" id="PRO_5046953042" evidence="7">
    <location>
        <begin position="22"/>
        <end position="1244"/>
    </location>
</feature>
<dbReference type="PRINTS" id="PR00723">
    <property type="entry name" value="SUBTILISIN"/>
</dbReference>
<dbReference type="InterPro" id="IPR036852">
    <property type="entry name" value="Peptidase_S8/S53_dom_sf"/>
</dbReference>
<keyword evidence="2 5" id="KW-0645">Protease</keyword>
<dbReference type="PROSITE" id="PS00137">
    <property type="entry name" value="SUBTILASE_HIS"/>
    <property type="match status" value="1"/>
</dbReference>
<dbReference type="InterPro" id="IPR023827">
    <property type="entry name" value="Peptidase_S8_Asp-AS"/>
</dbReference>
<reference evidence="9 10" key="1">
    <citation type="submission" date="2024-10" db="EMBL/GenBank/DDBJ databases">
        <title>The Natural Products Discovery Center: Release of the First 8490 Sequenced Strains for Exploring Actinobacteria Biosynthetic Diversity.</title>
        <authorList>
            <person name="Kalkreuter E."/>
            <person name="Kautsar S.A."/>
            <person name="Yang D."/>
            <person name="Bader C.D."/>
            <person name="Teijaro C.N."/>
            <person name="Fluegel L."/>
            <person name="Davis C.M."/>
            <person name="Simpson J.R."/>
            <person name="Lauterbach L."/>
            <person name="Steele A.D."/>
            <person name="Gui C."/>
            <person name="Meng S."/>
            <person name="Li G."/>
            <person name="Viehrig K."/>
            <person name="Ye F."/>
            <person name="Su P."/>
            <person name="Kiefer A.F."/>
            <person name="Nichols A."/>
            <person name="Cepeda A.J."/>
            <person name="Yan W."/>
            <person name="Fan B."/>
            <person name="Jiang Y."/>
            <person name="Adhikari A."/>
            <person name="Zheng C.-J."/>
            <person name="Schuster L."/>
            <person name="Cowan T.M."/>
            <person name="Smanski M.J."/>
            <person name="Chevrette M.G."/>
            <person name="De Carvalho L.P.S."/>
            <person name="Shen B."/>
        </authorList>
    </citation>
    <scope>NUCLEOTIDE SEQUENCE [LARGE SCALE GENOMIC DNA]</scope>
    <source>
        <strain evidence="9 10">NPDC020327</strain>
    </source>
</reference>
<dbReference type="InterPro" id="IPR022398">
    <property type="entry name" value="Peptidase_S8_His-AS"/>
</dbReference>
<feature type="active site" description="Charge relay system" evidence="5">
    <location>
        <position position="265"/>
    </location>
</feature>
<dbReference type="PANTHER" id="PTHR43806:SF65">
    <property type="entry name" value="SERINE PROTEASE APRX"/>
    <property type="match status" value="1"/>
</dbReference>
<comment type="caution">
    <text evidence="9">The sequence shown here is derived from an EMBL/GenBank/DDBJ whole genome shotgun (WGS) entry which is preliminary data.</text>
</comment>
<dbReference type="PIRSF" id="PIRSF037852">
    <property type="entry name" value="Subtilisin_rel_SAV5721"/>
    <property type="match status" value="1"/>
</dbReference>
<sequence length="1244" mass="130585">MLWALTAAALLTAVLPAPAHGAPEAGARTAVPSAGAPQRHTVTLLTGDRVVVERYPDGRQSAVVRPAPGGDAEGFSTREVDGRLHVVPLEAVPYLAAGRLDTALFDVTGLIEQGYDDARAERLPLIVEYGKGVRSQAARQAPEHSTLKTPLASVHGAAVTMDKGGAAKFWDSLSKAPSTRDAAEPPGLARGVEKVWLDSRIRASLDRSTAQIGAPEVWKTGATGAGVKVAVLDTGVDAGHPDLTGRIAEARNFTPADSVRDAHGHGTHVASTIAGSGAASGGSRKGVAPGADLLIGKVLDDSGFGSDSMVLQGMEWAAASGARVVNMSLGDGAADEESPLVEAVNRLTEQTGALFVAAAGNEGPGTSTVGAPGVAPRALTVGAVDRDESLAEFSSRGPAGAADRLKPEITAPGVGIVAARAEGTSMGEPAGERYTAASGTSMATPHVAGAAALLAQLHPSWTAQQLKDALVSTARTAKDPSVYEQGGGRVDVARAAAQRVFATGSADFGPHASTEAALAQTVTYTNSSDSAVALKLSLSVEDGEGKPAPAGMFRTSADSVVVPPGGSAAVTLEADPRAGAPGLYSGRLSAVSADGKTAAHTSVGLSVRAPLRTLTLTSLGRDGAPARVPVFEVYGADRRQDTLGWIGADGRTEVRVPEGTYFVKALIPGSETTGEHHSVVLRPEFALRGDSELVLDAREATQVKVRTPKPAEHQGMLHYAAHRAWGKRDISSTVVEFDTVKKLFVTPTDPVAKGEFEFYSRWRMAAPRLTAVARGAKAPALTPVLLNQSPAVEGSRRLPVVFAGTGGEQDLAGRNLRGKLALMRPDDTGAEEQVARAAAAGAAAAAVLGESPGPVWSRWSPTGERLAAVGMKMPQEQGEALIRLLERGERLSVEVSGTAFSPYLYELTLVERGRVRGRLDYGVTGANTAEVSARYHRAGALTWTKEQRFAWRPWESTSVALDLQTPLKVPSTRQEFVSAGDTLWRQHVRHDYTWDDFGPVLGGMTQGLRRYDARQSVRETWFGSVIRPAVPKGTSGFASERRGAEFLLRIPEFADSGESHFARAGDDLDTVRTRLYRGDELLAEGTSPWGAFPAGAGRGSYRLRVEAARASDQWEFSTATDTAWSFGSGSGDGLLPLIQLDYGVPVDAGNRVARSPRVELGVTARHQDGADGARIAGMRLWTSYDDGAHWTEVTGRKGSHSGSFTFRADHMRAAAGGRVSLRVRAWDAAGNEVEQKVVRAYGLR</sequence>
<dbReference type="InterPro" id="IPR050131">
    <property type="entry name" value="Peptidase_S8_subtilisin-like"/>
</dbReference>
<accession>A0ABW7UUT2</accession>
<dbReference type="RefSeq" id="WP_398718904.1">
    <property type="nucleotide sequence ID" value="NZ_JBIRWE010000008.1"/>
</dbReference>
<dbReference type="SUPFAM" id="SSF52743">
    <property type="entry name" value="Subtilisin-like"/>
    <property type="match status" value="1"/>
</dbReference>
<evidence type="ECO:0000259" key="8">
    <source>
        <dbReference type="Pfam" id="PF00082"/>
    </source>
</evidence>
<gene>
    <name evidence="9" type="ORF">ACH429_19335</name>
</gene>
<feature type="active site" description="Charge relay system" evidence="5">
    <location>
        <position position="441"/>
    </location>
</feature>
<evidence type="ECO:0000256" key="5">
    <source>
        <dbReference type="PROSITE-ProRule" id="PRU01240"/>
    </source>
</evidence>
<dbReference type="PROSITE" id="PS51892">
    <property type="entry name" value="SUBTILASE"/>
    <property type="match status" value="1"/>
</dbReference>
<keyword evidence="4 5" id="KW-0720">Serine protease</keyword>
<feature type="signal peptide" evidence="7">
    <location>
        <begin position="1"/>
        <end position="21"/>
    </location>
</feature>